<dbReference type="EMBL" id="JBHUDJ010000001">
    <property type="protein sequence ID" value="MFD1585556.1"/>
    <property type="molecule type" value="Genomic_DNA"/>
</dbReference>
<gene>
    <name evidence="1" type="ORF">ACFR9U_01070</name>
</gene>
<protein>
    <recommendedName>
        <fullName evidence="3">Small CPxCG-related zinc finger protein</fullName>
    </recommendedName>
</protein>
<name>A0ABD6C782_9EURY</name>
<comment type="caution">
    <text evidence="1">The sequence shown here is derived from an EMBL/GenBank/DDBJ whole genome shotgun (WGS) entry which is preliminary data.</text>
</comment>
<dbReference type="AlphaFoldDB" id="A0ABD6C782"/>
<sequence>MTECDNCGCAVTHVWRHRAFGSETHRTIEWVCAACHPDLPDRFTDDADVGGEPVAITDGGKSMFECPTCTGPTVNGQGLFSCVDCGWSGPY</sequence>
<organism evidence="1 2">
    <name type="scientific">Halorientalis brevis</name>
    <dbReference type="NCBI Taxonomy" id="1126241"/>
    <lineage>
        <taxon>Archaea</taxon>
        <taxon>Methanobacteriati</taxon>
        <taxon>Methanobacteriota</taxon>
        <taxon>Stenosarchaea group</taxon>
        <taxon>Halobacteria</taxon>
        <taxon>Halobacteriales</taxon>
        <taxon>Haloarculaceae</taxon>
        <taxon>Halorientalis</taxon>
    </lineage>
</organism>
<keyword evidence="2" id="KW-1185">Reference proteome</keyword>
<evidence type="ECO:0000313" key="2">
    <source>
        <dbReference type="Proteomes" id="UP001597119"/>
    </source>
</evidence>
<evidence type="ECO:0000313" key="1">
    <source>
        <dbReference type="EMBL" id="MFD1585556.1"/>
    </source>
</evidence>
<evidence type="ECO:0008006" key="3">
    <source>
        <dbReference type="Google" id="ProtNLM"/>
    </source>
</evidence>
<dbReference type="Proteomes" id="UP001597119">
    <property type="component" value="Unassembled WGS sequence"/>
</dbReference>
<proteinExistence type="predicted"/>
<dbReference type="RefSeq" id="WP_247378045.1">
    <property type="nucleotide sequence ID" value="NZ_JALLGV010000004.1"/>
</dbReference>
<reference evidence="1 2" key="1">
    <citation type="journal article" date="2019" name="Int. J. Syst. Evol. Microbiol.">
        <title>The Global Catalogue of Microorganisms (GCM) 10K type strain sequencing project: providing services to taxonomists for standard genome sequencing and annotation.</title>
        <authorList>
            <consortium name="The Broad Institute Genomics Platform"/>
            <consortium name="The Broad Institute Genome Sequencing Center for Infectious Disease"/>
            <person name="Wu L."/>
            <person name="Ma J."/>
        </authorList>
    </citation>
    <scope>NUCLEOTIDE SEQUENCE [LARGE SCALE GENOMIC DNA]</scope>
    <source>
        <strain evidence="1 2">CGMCC 1.12125</strain>
    </source>
</reference>
<accession>A0ABD6C782</accession>